<proteinExistence type="predicted"/>
<organism evidence="2 3">
    <name type="scientific">Anaerotruncus colihominis</name>
    <dbReference type="NCBI Taxonomy" id="169435"/>
    <lineage>
        <taxon>Bacteria</taxon>
        <taxon>Bacillati</taxon>
        <taxon>Bacillota</taxon>
        <taxon>Clostridia</taxon>
        <taxon>Eubacteriales</taxon>
        <taxon>Oscillospiraceae</taxon>
        <taxon>Anaerotruncus</taxon>
    </lineage>
</organism>
<dbReference type="GO" id="GO:0003677">
    <property type="term" value="F:DNA binding"/>
    <property type="evidence" value="ECO:0007669"/>
    <property type="project" value="InterPro"/>
</dbReference>
<evidence type="ECO:0000259" key="1">
    <source>
        <dbReference type="PROSITE" id="PS50943"/>
    </source>
</evidence>
<dbReference type="Pfam" id="PF01381">
    <property type="entry name" value="HTH_3"/>
    <property type="match status" value="1"/>
</dbReference>
<gene>
    <name evidence="2" type="ORF">D3Z39_06440</name>
</gene>
<sequence>MYPTRWMRLLRLKHHITHRELAEAAKVSRQRIIEIELGTDYTTEYQRRLVAKAFRPVITKRGAEGAPLEKDFEKLESRLLEYAKDGEELL</sequence>
<dbReference type="Gene3D" id="1.10.260.40">
    <property type="entry name" value="lambda repressor-like DNA-binding domains"/>
    <property type="match status" value="1"/>
</dbReference>
<dbReference type="InterPro" id="IPR010982">
    <property type="entry name" value="Lambda_DNA-bd_dom_sf"/>
</dbReference>
<dbReference type="CDD" id="cd00093">
    <property type="entry name" value="HTH_XRE"/>
    <property type="match status" value="1"/>
</dbReference>
<protein>
    <submittedName>
        <fullName evidence="2">XRE family transcriptional regulator</fullName>
    </submittedName>
</protein>
<dbReference type="EMBL" id="QXWZ01000008">
    <property type="protein sequence ID" value="NBI78507.1"/>
    <property type="molecule type" value="Genomic_DNA"/>
</dbReference>
<evidence type="ECO:0000313" key="2">
    <source>
        <dbReference type="EMBL" id="NBI78507.1"/>
    </source>
</evidence>
<accession>A0A845RGK0</accession>
<reference evidence="2 3" key="1">
    <citation type="submission" date="2018-08" db="EMBL/GenBank/DDBJ databases">
        <title>Murine metabolic-syndrome-specific gut microbial biobank.</title>
        <authorList>
            <person name="Liu C."/>
        </authorList>
    </citation>
    <scope>NUCLEOTIDE SEQUENCE [LARGE SCALE GENOMIC DNA]</scope>
    <source>
        <strain evidence="2 3">X69</strain>
    </source>
</reference>
<dbReference type="SUPFAM" id="SSF47413">
    <property type="entry name" value="lambda repressor-like DNA-binding domains"/>
    <property type="match status" value="1"/>
</dbReference>
<dbReference type="RefSeq" id="WP_160209357.1">
    <property type="nucleotide sequence ID" value="NZ_QXWZ01000008.1"/>
</dbReference>
<dbReference type="Proteomes" id="UP000446348">
    <property type="component" value="Unassembled WGS sequence"/>
</dbReference>
<comment type="caution">
    <text evidence="2">The sequence shown here is derived from an EMBL/GenBank/DDBJ whole genome shotgun (WGS) entry which is preliminary data.</text>
</comment>
<dbReference type="InterPro" id="IPR001387">
    <property type="entry name" value="Cro/C1-type_HTH"/>
</dbReference>
<name>A0A845RGK0_9FIRM</name>
<dbReference type="OrthoDB" id="9881511at2"/>
<dbReference type="AlphaFoldDB" id="A0A845RGK0"/>
<evidence type="ECO:0000313" key="3">
    <source>
        <dbReference type="Proteomes" id="UP000446348"/>
    </source>
</evidence>
<feature type="domain" description="HTH cro/C1-type" evidence="1">
    <location>
        <begin position="7"/>
        <end position="38"/>
    </location>
</feature>
<dbReference type="PROSITE" id="PS50943">
    <property type="entry name" value="HTH_CROC1"/>
    <property type="match status" value="1"/>
</dbReference>